<feature type="coiled-coil region" evidence="5">
    <location>
        <begin position="3"/>
        <end position="37"/>
    </location>
</feature>
<dbReference type="Gene3D" id="1.20.5.170">
    <property type="match status" value="1"/>
</dbReference>
<dbReference type="Proteomes" id="UP000288216">
    <property type="component" value="Unassembled WGS sequence"/>
</dbReference>
<keyword evidence="1" id="KW-0416">Keratin</keyword>
<evidence type="ECO:0000256" key="1">
    <source>
        <dbReference type="ARBA" id="ARBA00022744"/>
    </source>
</evidence>
<accession>A0A401QH50</accession>
<name>A0A401QH50_SCYTO</name>
<dbReference type="GO" id="GO:0031424">
    <property type="term" value="P:keratinization"/>
    <property type="evidence" value="ECO:0007669"/>
    <property type="project" value="TreeGrafter"/>
</dbReference>
<comment type="similarity">
    <text evidence="4">Belongs to the intermediate filament family.</text>
</comment>
<dbReference type="InterPro" id="IPR018039">
    <property type="entry name" value="IF_conserved"/>
</dbReference>
<dbReference type="AlphaFoldDB" id="A0A401QH50"/>
<dbReference type="PROSITE" id="PS51842">
    <property type="entry name" value="IF_ROD_2"/>
    <property type="match status" value="1"/>
</dbReference>
<dbReference type="PANTHER" id="PTHR45616">
    <property type="entry name" value="GATA-TYPE DOMAIN-CONTAINING PROTEIN"/>
    <property type="match status" value="1"/>
</dbReference>
<keyword evidence="2 4" id="KW-0403">Intermediate filament</keyword>
<evidence type="ECO:0000256" key="5">
    <source>
        <dbReference type="SAM" id="Coils"/>
    </source>
</evidence>
<organism evidence="7 8">
    <name type="scientific">Scyliorhinus torazame</name>
    <name type="common">Cloudy catshark</name>
    <name type="synonym">Catulus torazame</name>
    <dbReference type="NCBI Taxonomy" id="75743"/>
    <lineage>
        <taxon>Eukaryota</taxon>
        <taxon>Metazoa</taxon>
        <taxon>Chordata</taxon>
        <taxon>Craniata</taxon>
        <taxon>Vertebrata</taxon>
        <taxon>Chondrichthyes</taxon>
        <taxon>Elasmobranchii</taxon>
        <taxon>Galeomorphii</taxon>
        <taxon>Galeoidea</taxon>
        <taxon>Carcharhiniformes</taxon>
        <taxon>Scyliorhinidae</taxon>
        <taxon>Scyliorhinus</taxon>
    </lineage>
</organism>
<feature type="non-terminal residue" evidence="7">
    <location>
        <position position="57"/>
    </location>
</feature>
<keyword evidence="3 5" id="KW-0175">Coiled coil</keyword>
<dbReference type="STRING" id="75743.A0A401QH50"/>
<dbReference type="PANTHER" id="PTHR45616:SF21">
    <property type="entry name" value="KERATIN, TYPE II CYTOSKELETAL 7"/>
    <property type="match status" value="1"/>
</dbReference>
<dbReference type="GO" id="GO:0045109">
    <property type="term" value="P:intermediate filament organization"/>
    <property type="evidence" value="ECO:0007669"/>
    <property type="project" value="TreeGrafter"/>
</dbReference>
<dbReference type="Pfam" id="PF00038">
    <property type="entry name" value="Filament"/>
    <property type="match status" value="1"/>
</dbReference>
<gene>
    <name evidence="7" type="ORF">scyTo_0025338</name>
</gene>
<dbReference type="SUPFAM" id="SSF64593">
    <property type="entry name" value="Intermediate filament protein, coiled coil region"/>
    <property type="match status" value="1"/>
</dbReference>
<feature type="domain" description="IF rod" evidence="6">
    <location>
        <begin position="1"/>
        <end position="57"/>
    </location>
</feature>
<keyword evidence="8" id="KW-1185">Reference proteome</keyword>
<evidence type="ECO:0000313" key="7">
    <source>
        <dbReference type="EMBL" id="GCB84686.1"/>
    </source>
</evidence>
<evidence type="ECO:0000259" key="6">
    <source>
        <dbReference type="PROSITE" id="PS51842"/>
    </source>
</evidence>
<comment type="caution">
    <text evidence="7">The sequence shown here is derived from an EMBL/GenBank/DDBJ whole genome shotgun (WGS) entry which is preliminary data.</text>
</comment>
<dbReference type="GO" id="GO:0030280">
    <property type="term" value="F:structural constituent of skin epidermis"/>
    <property type="evidence" value="ECO:0007669"/>
    <property type="project" value="TreeGrafter"/>
</dbReference>
<dbReference type="InterPro" id="IPR039008">
    <property type="entry name" value="IF_rod_dom"/>
</dbReference>
<dbReference type="PROSITE" id="PS00226">
    <property type="entry name" value="IF_ROD_1"/>
    <property type="match status" value="1"/>
</dbReference>
<dbReference type="OrthoDB" id="2441647at2759"/>
<evidence type="ECO:0000256" key="4">
    <source>
        <dbReference type="RuleBase" id="RU000685"/>
    </source>
</evidence>
<evidence type="ECO:0000256" key="3">
    <source>
        <dbReference type="ARBA" id="ARBA00023054"/>
    </source>
</evidence>
<dbReference type="GO" id="GO:0005615">
    <property type="term" value="C:extracellular space"/>
    <property type="evidence" value="ECO:0007669"/>
    <property type="project" value="TreeGrafter"/>
</dbReference>
<evidence type="ECO:0000256" key="2">
    <source>
        <dbReference type="ARBA" id="ARBA00022754"/>
    </source>
</evidence>
<sequence length="57" mass="6635">MAINEAKNRISQLQESLRKAKTEMADQMREYQELLNATMALNMEIATYKKLLDGEEE</sequence>
<protein>
    <recommendedName>
        <fullName evidence="6">IF rod domain-containing protein</fullName>
    </recommendedName>
</protein>
<evidence type="ECO:0000313" key="8">
    <source>
        <dbReference type="Proteomes" id="UP000288216"/>
    </source>
</evidence>
<dbReference type="EMBL" id="BFAA01085921">
    <property type="protein sequence ID" value="GCB84686.1"/>
    <property type="molecule type" value="Genomic_DNA"/>
</dbReference>
<proteinExistence type="inferred from homology"/>
<dbReference type="GO" id="GO:0045095">
    <property type="term" value="C:keratin filament"/>
    <property type="evidence" value="ECO:0007669"/>
    <property type="project" value="TreeGrafter"/>
</dbReference>
<reference evidence="7 8" key="1">
    <citation type="journal article" date="2018" name="Nat. Ecol. Evol.">
        <title>Shark genomes provide insights into elasmobranch evolution and the origin of vertebrates.</title>
        <authorList>
            <person name="Hara Y"/>
            <person name="Yamaguchi K"/>
            <person name="Onimaru K"/>
            <person name="Kadota M"/>
            <person name="Koyanagi M"/>
            <person name="Keeley SD"/>
            <person name="Tatsumi K"/>
            <person name="Tanaka K"/>
            <person name="Motone F"/>
            <person name="Kageyama Y"/>
            <person name="Nozu R"/>
            <person name="Adachi N"/>
            <person name="Nishimura O"/>
            <person name="Nakagawa R"/>
            <person name="Tanegashima C"/>
            <person name="Kiyatake I"/>
            <person name="Matsumoto R"/>
            <person name="Murakumo K"/>
            <person name="Nishida K"/>
            <person name="Terakita A"/>
            <person name="Kuratani S"/>
            <person name="Sato K"/>
            <person name="Hyodo S Kuraku.S."/>
        </authorList>
    </citation>
    <scope>NUCLEOTIDE SEQUENCE [LARGE SCALE GENOMIC DNA]</scope>
</reference>